<dbReference type="Gene3D" id="3.30.200.20">
    <property type="entry name" value="Phosphorylase Kinase, domain 1"/>
    <property type="match status" value="1"/>
</dbReference>
<organism evidence="10 11">
    <name type="scientific">Terfezia boudieri ATCC MYA-4762</name>
    <dbReference type="NCBI Taxonomy" id="1051890"/>
    <lineage>
        <taxon>Eukaryota</taxon>
        <taxon>Fungi</taxon>
        <taxon>Dikarya</taxon>
        <taxon>Ascomycota</taxon>
        <taxon>Pezizomycotina</taxon>
        <taxon>Pezizomycetes</taxon>
        <taxon>Pezizales</taxon>
        <taxon>Pezizaceae</taxon>
        <taxon>Terfezia</taxon>
    </lineage>
</organism>
<dbReference type="InterPro" id="IPR011009">
    <property type="entry name" value="Kinase-like_dom_sf"/>
</dbReference>
<keyword evidence="11" id="KW-1185">Reference proteome</keyword>
<evidence type="ECO:0000256" key="2">
    <source>
        <dbReference type="ARBA" id="ARBA00022741"/>
    </source>
</evidence>
<evidence type="ECO:0000256" key="8">
    <source>
        <dbReference type="SAM" id="MobiDB-lite"/>
    </source>
</evidence>
<dbReference type="STRING" id="1051890.A0A3N4LMT1"/>
<keyword evidence="7" id="KW-0723">Serine/threonine-protein kinase</keyword>
<dbReference type="FunFam" id="3.30.200.20:FF:000294">
    <property type="entry name" value="Map kinase kinase"/>
    <property type="match status" value="1"/>
</dbReference>
<dbReference type="PROSITE" id="PS00107">
    <property type="entry name" value="PROTEIN_KINASE_ATP"/>
    <property type="match status" value="1"/>
</dbReference>
<gene>
    <name evidence="10" type="ORF">L211DRAFT_785550</name>
</gene>
<evidence type="ECO:0000256" key="3">
    <source>
        <dbReference type="ARBA" id="ARBA00022777"/>
    </source>
</evidence>
<evidence type="ECO:0000256" key="1">
    <source>
        <dbReference type="ARBA" id="ARBA00022679"/>
    </source>
</evidence>
<keyword evidence="2 6" id="KW-0547">Nucleotide-binding</keyword>
<evidence type="ECO:0000313" key="10">
    <source>
        <dbReference type="EMBL" id="RPB24140.1"/>
    </source>
</evidence>
<dbReference type="InParanoid" id="A0A3N4LMT1"/>
<keyword evidence="3 10" id="KW-0418">Kinase</keyword>
<evidence type="ECO:0000256" key="4">
    <source>
        <dbReference type="ARBA" id="ARBA00022840"/>
    </source>
</evidence>
<dbReference type="InterPro" id="IPR017441">
    <property type="entry name" value="Protein_kinase_ATP_BS"/>
</dbReference>
<evidence type="ECO:0000256" key="5">
    <source>
        <dbReference type="ARBA" id="ARBA00038035"/>
    </source>
</evidence>
<feature type="domain" description="Protein kinase" evidence="9">
    <location>
        <begin position="120"/>
        <end position="389"/>
    </location>
</feature>
<keyword evidence="1" id="KW-0808">Transferase</keyword>
<dbReference type="Pfam" id="PF00069">
    <property type="entry name" value="Pkinase"/>
    <property type="match status" value="1"/>
</dbReference>
<dbReference type="PANTHER" id="PTHR47448:SF5">
    <property type="entry name" value="MITOGEN-ACTIVATED PROTEIN KINASE KINAE MKK2"/>
    <property type="match status" value="1"/>
</dbReference>
<reference evidence="10 11" key="1">
    <citation type="journal article" date="2018" name="Nat. Ecol. Evol.">
        <title>Pezizomycetes genomes reveal the molecular basis of ectomycorrhizal truffle lifestyle.</title>
        <authorList>
            <person name="Murat C."/>
            <person name="Payen T."/>
            <person name="Noel B."/>
            <person name="Kuo A."/>
            <person name="Morin E."/>
            <person name="Chen J."/>
            <person name="Kohler A."/>
            <person name="Krizsan K."/>
            <person name="Balestrini R."/>
            <person name="Da Silva C."/>
            <person name="Montanini B."/>
            <person name="Hainaut M."/>
            <person name="Levati E."/>
            <person name="Barry K.W."/>
            <person name="Belfiori B."/>
            <person name="Cichocki N."/>
            <person name="Clum A."/>
            <person name="Dockter R.B."/>
            <person name="Fauchery L."/>
            <person name="Guy J."/>
            <person name="Iotti M."/>
            <person name="Le Tacon F."/>
            <person name="Lindquist E.A."/>
            <person name="Lipzen A."/>
            <person name="Malagnac F."/>
            <person name="Mello A."/>
            <person name="Molinier V."/>
            <person name="Miyauchi S."/>
            <person name="Poulain J."/>
            <person name="Riccioni C."/>
            <person name="Rubini A."/>
            <person name="Sitrit Y."/>
            <person name="Splivallo R."/>
            <person name="Traeger S."/>
            <person name="Wang M."/>
            <person name="Zifcakova L."/>
            <person name="Wipf D."/>
            <person name="Zambonelli A."/>
            <person name="Paolocci F."/>
            <person name="Nowrousian M."/>
            <person name="Ottonello S."/>
            <person name="Baldrian P."/>
            <person name="Spatafora J.W."/>
            <person name="Henrissat B."/>
            <person name="Nagy L.G."/>
            <person name="Aury J.M."/>
            <person name="Wincker P."/>
            <person name="Grigoriev I.V."/>
            <person name="Bonfante P."/>
            <person name="Martin F.M."/>
        </authorList>
    </citation>
    <scope>NUCLEOTIDE SEQUENCE [LARGE SCALE GENOMIC DNA]</scope>
    <source>
        <strain evidence="10 11">ATCC MYA-4762</strain>
    </source>
</reference>
<evidence type="ECO:0000256" key="7">
    <source>
        <dbReference type="RuleBase" id="RU000304"/>
    </source>
</evidence>
<dbReference type="FunCoup" id="A0A3N4LMT1">
    <property type="interactions" value="558"/>
</dbReference>
<evidence type="ECO:0000313" key="11">
    <source>
        <dbReference type="Proteomes" id="UP000267821"/>
    </source>
</evidence>
<dbReference type="Gene3D" id="1.10.510.10">
    <property type="entry name" value="Transferase(Phosphotransferase) domain 1"/>
    <property type="match status" value="1"/>
</dbReference>
<evidence type="ECO:0000259" key="9">
    <source>
        <dbReference type="PROSITE" id="PS50011"/>
    </source>
</evidence>
<dbReference type="GO" id="GO:0004674">
    <property type="term" value="F:protein serine/threonine kinase activity"/>
    <property type="evidence" value="ECO:0007669"/>
    <property type="project" value="UniProtKB-KW"/>
</dbReference>
<dbReference type="GO" id="GO:0000165">
    <property type="term" value="P:MAPK cascade"/>
    <property type="evidence" value="ECO:0007669"/>
    <property type="project" value="UniProtKB-ARBA"/>
</dbReference>
<dbReference type="Proteomes" id="UP000267821">
    <property type="component" value="Unassembled WGS sequence"/>
</dbReference>
<dbReference type="PROSITE" id="PS50011">
    <property type="entry name" value="PROTEIN_KINASE_DOM"/>
    <property type="match status" value="1"/>
</dbReference>
<dbReference type="PROSITE" id="PS00108">
    <property type="entry name" value="PROTEIN_KINASE_ST"/>
    <property type="match status" value="1"/>
</dbReference>
<dbReference type="InterPro" id="IPR000719">
    <property type="entry name" value="Prot_kinase_dom"/>
</dbReference>
<comment type="similarity">
    <text evidence="5">Belongs to the protein kinase superfamily. STE Ser/Thr protein kinase family. MAP kinase kinase subfamily.</text>
</comment>
<dbReference type="EMBL" id="ML121543">
    <property type="protein sequence ID" value="RPB24140.1"/>
    <property type="molecule type" value="Genomic_DNA"/>
</dbReference>
<proteinExistence type="inferred from homology"/>
<dbReference type="InterPro" id="IPR008271">
    <property type="entry name" value="Ser/Thr_kinase_AS"/>
</dbReference>
<keyword evidence="4 6" id="KW-0067">ATP-binding</keyword>
<dbReference type="PANTHER" id="PTHR47448">
    <property type="entry name" value="DUAL SPECIFICITY MITOGEN-ACTIVATED PROTEIN KINASE KINASE DSOR1-LIKE PROTEIN"/>
    <property type="match status" value="1"/>
</dbReference>
<protein>
    <submittedName>
        <fullName evidence="10">Pkinase-domain-containing protein</fullName>
    </submittedName>
</protein>
<accession>A0A3N4LMT1</accession>
<dbReference type="SMART" id="SM00220">
    <property type="entry name" value="S_TKc"/>
    <property type="match status" value="1"/>
</dbReference>
<dbReference type="OrthoDB" id="10252354at2759"/>
<evidence type="ECO:0000256" key="6">
    <source>
        <dbReference type="PROSITE-ProRule" id="PRU10141"/>
    </source>
</evidence>
<dbReference type="AlphaFoldDB" id="A0A3N4LMT1"/>
<dbReference type="SUPFAM" id="SSF56112">
    <property type="entry name" value="Protein kinase-like (PK-like)"/>
    <property type="match status" value="1"/>
</dbReference>
<dbReference type="FunFam" id="1.10.510.10:FF:000263">
    <property type="entry name" value="MAP kinase skh1/pek1"/>
    <property type="match status" value="1"/>
</dbReference>
<feature type="region of interest" description="Disordered" evidence="8">
    <location>
        <begin position="1"/>
        <end position="37"/>
    </location>
</feature>
<dbReference type="InterPro" id="IPR050915">
    <property type="entry name" value="MAP_kinase_kinase"/>
</dbReference>
<dbReference type="GO" id="GO:0005524">
    <property type="term" value="F:ATP binding"/>
    <property type="evidence" value="ECO:0007669"/>
    <property type="project" value="UniProtKB-UniRule"/>
</dbReference>
<feature type="binding site" evidence="6">
    <location>
        <position position="149"/>
    </location>
    <ligand>
        <name>ATP</name>
        <dbReference type="ChEBI" id="CHEBI:30616"/>
    </ligand>
</feature>
<feature type="region of interest" description="Disordered" evidence="8">
    <location>
        <begin position="73"/>
        <end position="100"/>
    </location>
</feature>
<name>A0A3N4LMT1_9PEZI</name>
<sequence>MTSLNNRGGARNPRLALSIPGAAPAPSPAGRPGLPQLRLATPAQGVNIVDGRRPSQTANQYVALGFAMGLKTQVQGSPDNTTGGGSKEASRPKSDIDQSTLDVEDLDDEGWKIAREQERIVELGSLGEGAGGAVTKCQLKGGRTVFAMKIITTDPSEEVKKQIMRELNFNKECSSSYICKYYGAFIDLQSATISIAMEFCEGGSLDSIYRMVKSRGGRTGEKVLGKIAEGVLEGLTYLSGRKIIHRDIKPSNILLCRNGQVKLCDFGVSGELLGSKGDANTFIGTSYYMAPERIQGLSYTITSDVWSLGVTLMEVAQNKFPFLEDGGNGQTPAMLIELLTIIVRKPIPELQDERGIKWSHNFKYFLACCLEKDTARRASPWRMLEHPWIVEMKNKKVNMYNFLAQVWEWE</sequence>